<accession>A0ACC1LTK9</accession>
<comment type="caution">
    <text evidence="1">The sequence shown here is derived from an EMBL/GenBank/DDBJ whole genome shotgun (WGS) entry which is preliminary data.</text>
</comment>
<proteinExistence type="predicted"/>
<name>A0ACC1LTK9_9FUNG</name>
<gene>
    <name evidence="1" type="ORF">IWW38_006211</name>
</gene>
<protein>
    <submittedName>
        <fullName evidence="1">Uncharacterized protein</fullName>
    </submittedName>
</protein>
<evidence type="ECO:0000313" key="2">
    <source>
        <dbReference type="Proteomes" id="UP001139981"/>
    </source>
</evidence>
<keyword evidence="2" id="KW-1185">Reference proteome</keyword>
<dbReference type="Proteomes" id="UP001139981">
    <property type="component" value="Unassembled WGS sequence"/>
</dbReference>
<organism evidence="1 2">
    <name type="scientific">Coemansia aciculifera</name>
    <dbReference type="NCBI Taxonomy" id="417176"/>
    <lineage>
        <taxon>Eukaryota</taxon>
        <taxon>Fungi</taxon>
        <taxon>Fungi incertae sedis</taxon>
        <taxon>Zoopagomycota</taxon>
        <taxon>Kickxellomycotina</taxon>
        <taxon>Kickxellomycetes</taxon>
        <taxon>Kickxellales</taxon>
        <taxon>Kickxellaceae</taxon>
        <taxon>Coemansia</taxon>
    </lineage>
</organism>
<feature type="non-terminal residue" evidence="1">
    <location>
        <position position="83"/>
    </location>
</feature>
<dbReference type="EMBL" id="JANBVB010003421">
    <property type="protein sequence ID" value="KAJ2878953.1"/>
    <property type="molecule type" value="Genomic_DNA"/>
</dbReference>
<evidence type="ECO:0000313" key="1">
    <source>
        <dbReference type="EMBL" id="KAJ2878953.1"/>
    </source>
</evidence>
<reference evidence="1" key="1">
    <citation type="submission" date="2022-07" db="EMBL/GenBank/DDBJ databases">
        <title>Phylogenomic reconstructions and comparative analyses of Kickxellomycotina fungi.</title>
        <authorList>
            <person name="Reynolds N.K."/>
            <person name="Stajich J.E."/>
            <person name="Barry K."/>
            <person name="Grigoriev I.V."/>
            <person name="Crous P."/>
            <person name="Smith M.E."/>
        </authorList>
    </citation>
    <scope>NUCLEOTIDE SEQUENCE</scope>
    <source>
        <strain evidence="1">CBS 190363</strain>
    </source>
</reference>
<sequence length="83" mass="8869">MLALQPTNLQPTAMPQTAVAGLPKYSLVAPAAQMHPLIVYLSNSIKRDVRLLAAMGAIKDPGVRVICSYLPHATTADDEEEAI</sequence>